<dbReference type="EMBL" id="QPFP01000385">
    <property type="protein sequence ID" value="TEB14601.1"/>
    <property type="molecule type" value="Genomic_DNA"/>
</dbReference>
<organism evidence="1 2">
    <name type="scientific">Coprinellus micaceus</name>
    <name type="common">Glistening ink-cap mushroom</name>
    <name type="synonym">Coprinus micaceus</name>
    <dbReference type="NCBI Taxonomy" id="71717"/>
    <lineage>
        <taxon>Eukaryota</taxon>
        <taxon>Fungi</taxon>
        <taxon>Dikarya</taxon>
        <taxon>Basidiomycota</taxon>
        <taxon>Agaricomycotina</taxon>
        <taxon>Agaricomycetes</taxon>
        <taxon>Agaricomycetidae</taxon>
        <taxon>Agaricales</taxon>
        <taxon>Agaricineae</taxon>
        <taxon>Psathyrellaceae</taxon>
        <taxon>Coprinellus</taxon>
    </lineage>
</organism>
<dbReference type="Proteomes" id="UP000298030">
    <property type="component" value="Unassembled WGS sequence"/>
</dbReference>
<evidence type="ECO:0000313" key="2">
    <source>
        <dbReference type="Proteomes" id="UP000298030"/>
    </source>
</evidence>
<reference evidence="1 2" key="1">
    <citation type="journal article" date="2019" name="Nat. Ecol. Evol.">
        <title>Megaphylogeny resolves global patterns of mushroom evolution.</title>
        <authorList>
            <person name="Varga T."/>
            <person name="Krizsan K."/>
            <person name="Foldi C."/>
            <person name="Dima B."/>
            <person name="Sanchez-Garcia M."/>
            <person name="Sanchez-Ramirez S."/>
            <person name="Szollosi G.J."/>
            <person name="Szarkandi J.G."/>
            <person name="Papp V."/>
            <person name="Albert L."/>
            <person name="Andreopoulos W."/>
            <person name="Angelini C."/>
            <person name="Antonin V."/>
            <person name="Barry K.W."/>
            <person name="Bougher N.L."/>
            <person name="Buchanan P."/>
            <person name="Buyck B."/>
            <person name="Bense V."/>
            <person name="Catcheside P."/>
            <person name="Chovatia M."/>
            <person name="Cooper J."/>
            <person name="Damon W."/>
            <person name="Desjardin D."/>
            <person name="Finy P."/>
            <person name="Geml J."/>
            <person name="Haridas S."/>
            <person name="Hughes K."/>
            <person name="Justo A."/>
            <person name="Karasinski D."/>
            <person name="Kautmanova I."/>
            <person name="Kiss B."/>
            <person name="Kocsube S."/>
            <person name="Kotiranta H."/>
            <person name="LaButti K.M."/>
            <person name="Lechner B.E."/>
            <person name="Liimatainen K."/>
            <person name="Lipzen A."/>
            <person name="Lukacs Z."/>
            <person name="Mihaltcheva S."/>
            <person name="Morgado L.N."/>
            <person name="Niskanen T."/>
            <person name="Noordeloos M.E."/>
            <person name="Ohm R.A."/>
            <person name="Ortiz-Santana B."/>
            <person name="Ovrebo C."/>
            <person name="Racz N."/>
            <person name="Riley R."/>
            <person name="Savchenko A."/>
            <person name="Shiryaev A."/>
            <person name="Soop K."/>
            <person name="Spirin V."/>
            <person name="Szebenyi C."/>
            <person name="Tomsovsky M."/>
            <person name="Tulloss R.E."/>
            <person name="Uehling J."/>
            <person name="Grigoriev I.V."/>
            <person name="Vagvolgyi C."/>
            <person name="Papp T."/>
            <person name="Martin F.M."/>
            <person name="Miettinen O."/>
            <person name="Hibbett D.S."/>
            <person name="Nagy L.G."/>
        </authorList>
    </citation>
    <scope>NUCLEOTIDE SEQUENCE [LARGE SCALE GENOMIC DNA]</scope>
    <source>
        <strain evidence="1 2">FP101781</strain>
    </source>
</reference>
<gene>
    <name evidence="1" type="ORF">FA13DRAFT_1805423</name>
</gene>
<evidence type="ECO:0000313" key="1">
    <source>
        <dbReference type="EMBL" id="TEB14601.1"/>
    </source>
</evidence>
<proteinExistence type="predicted"/>
<dbReference type="OrthoDB" id="3044755at2759"/>
<protein>
    <submittedName>
        <fullName evidence="1">Uncharacterized protein</fullName>
    </submittedName>
</protein>
<accession>A0A4Y7S0I1</accession>
<comment type="caution">
    <text evidence="1">The sequence shown here is derived from an EMBL/GenBank/DDBJ whole genome shotgun (WGS) entry which is preliminary data.</text>
</comment>
<sequence>MHKFIGPHPAWHGPIAETIAHHLPLFALLRLRFLAEPGPTVVNQEVRRRVRQTFSPYVPTKMIEFFRKLKECRGIASGPVVNDIFLFNIPEKEAEDGGHAHGDNHEELDAHHTVPPNLEIIIEKDIVGMGAFLRSIGYQDLNLSKSQSRRALAGFNGHYEVIDRVERYEQVGRDGAASNPLSESKWSALRAFLSVDNTSDMVAISHNMIVCLYPRLVYKKEGLLRTRGLKAGDDQMTLYREEGFTLHSTNAHWEHPCGPYCPEIWRSSYNADGACKIKWSLGSGHEEGVEGDTMDPVDEELLSWRISNRCLNDHCDNARLHDLRKEYVDM</sequence>
<dbReference type="AlphaFoldDB" id="A0A4Y7S0I1"/>
<keyword evidence="2" id="KW-1185">Reference proteome</keyword>
<name>A0A4Y7S0I1_COPMI</name>